<dbReference type="AlphaFoldDB" id="A0A9P4UAW7"/>
<comment type="caution">
    <text evidence="1">The sequence shown here is derived from an EMBL/GenBank/DDBJ whole genome shotgun (WGS) entry which is preliminary data.</text>
</comment>
<gene>
    <name evidence="1" type="ORF">P171DRAFT_487724</name>
</gene>
<reference evidence="1" key="1">
    <citation type="journal article" date="2020" name="Stud. Mycol.">
        <title>101 Dothideomycetes genomes: a test case for predicting lifestyles and emergence of pathogens.</title>
        <authorList>
            <person name="Haridas S."/>
            <person name="Albert R."/>
            <person name="Binder M."/>
            <person name="Bloem J."/>
            <person name="Labutti K."/>
            <person name="Salamov A."/>
            <person name="Andreopoulos B."/>
            <person name="Baker S."/>
            <person name="Barry K."/>
            <person name="Bills G."/>
            <person name="Bluhm B."/>
            <person name="Cannon C."/>
            <person name="Castanera R."/>
            <person name="Culley D."/>
            <person name="Daum C."/>
            <person name="Ezra D."/>
            <person name="Gonzalez J."/>
            <person name="Henrissat B."/>
            <person name="Kuo A."/>
            <person name="Liang C."/>
            <person name="Lipzen A."/>
            <person name="Lutzoni F."/>
            <person name="Magnuson J."/>
            <person name="Mondo S."/>
            <person name="Nolan M."/>
            <person name="Ohm R."/>
            <person name="Pangilinan J."/>
            <person name="Park H.-J."/>
            <person name="Ramirez L."/>
            <person name="Alfaro M."/>
            <person name="Sun H."/>
            <person name="Tritt A."/>
            <person name="Yoshinaga Y."/>
            <person name="Zwiers L.-H."/>
            <person name="Turgeon B."/>
            <person name="Goodwin S."/>
            <person name="Spatafora J."/>
            <person name="Crous P."/>
            <person name="Grigoriev I."/>
        </authorList>
    </citation>
    <scope>NUCLEOTIDE SEQUENCE</scope>
    <source>
        <strain evidence="1">CBS 690.94</strain>
    </source>
</reference>
<accession>A0A9P4UAW7</accession>
<protein>
    <submittedName>
        <fullName evidence="1">Uncharacterized protein</fullName>
    </submittedName>
</protein>
<sequence>MAFTHTSLASAIPLDQHRIAAFDNSVESNGDVATLDMITYLFDCEPAAFDGMISIIHTHQIGLAPFQLIQAECDLPEEVTNAKMAAFNTITSGADGIALESSNMIGVVFEGLWNHVAKSRLNKEGQHNDLSNSPKKRVRLFGREDTDERRKKRIRTDENTLVLSKEHAPVSYDQITIAVYNACDQELADPIVLMHARCLMDGAKDMKLILQRNDWCGVFIHKSIVYAKFDKEIRDAWRHLCKAWGIIGLKDIET</sequence>
<organism evidence="1 2">
    <name type="scientific">Karstenula rhodostoma CBS 690.94</name>
    <dbReference type="NCBI Taxonomy" id="1392251"/>
    <lineage>
        <taxon>Eukaryota</taxon>
        <taxon>Fungi</taxon>
        <taxon>Dikarya</taxon>
        <taxon>Ascomycota</taxon>
        <taxon>Pezizomycotina</taxon>
        <taxon>Dothideomycetes</taxon>
        <taxon>Pleosporomycetidae</taxon>
        <taxon>Pleosporales</taxon>
        <taxon>Massarineae</taxon>
        <taxon>Didymosphaeriaceae</taxon>
        <taxon>Karstenula</taxon>
    </lineage>
</organism>
<proteinExistence type="predicted"/>
<evidence type="ECO:0000313" key="1">
    <source>
        <dbReference type="EMBL" id="KAF2442492.1"/>
    </source>
</evidence>
<dbReference type="EMBL" id="MU001504">
    <property type="protein sequence ID" value="KAF2442492.1"/>
    <property type="molecule type" value="Genomic_DNA"/>
</dbReference>
<evidence type="ECO:0000313" key="2">
    <source>
        <dbReference type="Proteomes" id="UP000799764"/>
    </source>
</evidence>
<name>A0A9P4UAW7_9PLEO</name>
<keyword evidence="2" id="KW-1185">Reference proteome</keyword>
<dbReference type="Proteomes" id="UP000799764">
    <property type="component" value="Unassembled WGS sequence"/>
</dbReference>